<evidence type="ECO:0000256" key="3">
    <source>
        <dbReference type="ARBA" id="ARBA00022676"/>
    </source>
</evidence>
<dbReference type="PANTHER" id="PTHR21015">
    <property type="entry name" value="UDP-N-ACETYLGLUCOSAMINE--N-ACETYLMURAMYL-(PENTAPEPTIDE) PYROPHOSPHORYL-UNDECAPRENOL N-ACETYLGLUCOSAMINE TRANSFERASE 1"/>
    <property type="match status" value="1"/>
</dbReference>
<dbReference type="EMBL" id="JALKII010000005">
    <property type="protein sequence ID" value="MCK0537952.1"/>
    <property type="molecule type" value="Genomic_DNA"/>
</dbReference>
<feature type="binding site" evidence="10">
    <location>
        <position position="258"/>
    </location>
    <ligand>
        <name>UDP-N-acetyl-alpha-D-glucosamine</name>
        <dbReference type="ChEBI" id="CHEBI:57705"/>
    </ligand>
</feature>
<dbReference type="HAMAP" id="MF_00033">
    <property type="entry name" value="MurG"/>
    <property type="match status" value="1"/>
</dbReference>
<feature type="binding site" evidence="10">
    <location>
        <position position="139"/>
    </location>
    <ligand>
        <name>UDP-N-acetyl-alpha-D-glucosamine</name>
        <dbReference type="ChEBI" id="CHEBI:57705"/>
    </ligand>
</feature>
<keyword evidence="7 10" id="KW-0472">Membrane</keyword>
<evidence type="ECO:0000259" key="12">
    <source>
        <dbReference type="Pfam" id="PF04101"/>
    </source>
</evidence>
<dbReference type="InterPro" id="IPR004276">
    <property type="entry name" value="GlycoTrans_28_N"/>
</dbReference>
<keyword evidence="14" id="KW-1185">Reference proteome</keyword>
<comment type="catalytic activity">
    <reaction evidence="10">
        <text>di-trans,octa-cis-undecaprenyl diphospho-N-acetyl-alpha-D-muramoyl-L-alanyl-D-glutamyl-meso-2,6-diaminopimeloyl-D-alanyl-D-alanine + UDP-N-acetyl-alpha-D-glucosamine = di-trans,octa-cis-undecaprenyl diphospho-[N-acetyl-alpha-D-glucosaminyl-(1-&gt;4)]-N-acetyl-alpha-D-muramoyl-L-alanyl-D-glutamyl-meso-2,6-diaminopimeloyl-D-alanyl-D-alanine + UDP + H(+)</text>
        <dbReference type="Rhea" id="RHEA:31227"/>
        <dbReference type="ChEBI" id="CHEBI:15378"/>
        <dbReference type="ChEBI" id="CHEBI:57705"/>
        <dbReference type="ChEBI" id="CHEBI:58223"/>
        <dbReference type="ChEBI" id="CHEBI:61387"/>
        <dbReference type="ChEBI" id="CHEBI:61388"/>
        <dbReference type="EC" id="2.4.1.227"/>
    </reaction>
</comment>
<evidence type="ECO:0000256" key="2">
    <source>
        <dbReference type="ARBA" id="ARBA00022618"/>
    </source>
</evidence>
<keyword evidence="2 10" id="KW-0132">Cell division</keyword>
<sequence>MASAVPTGAHPAGATPAGTILIMAGGTGGHVFPALAVADVLRERGYEIHWLGSEHGIENRLVPAAGYPLHTLAVQGVRGGGLRRKLQMPLQLLRAVLAARKKIHALSPRLVLGFGGFASGPGGIAARLCGVPLVIHEQNAIPGLTNRVLARFSTRTLAGFDGAFKSKAVFVGNPVRDAIAALPTPAERYTEREGPLRILVLGGSQGAQALNNRLPAALAGLFGDEPVMVRHQAGRGQVPQTETLYQAVSLPATVEEFIDDMAAAYGWADLVICRAGASTVSELAVAGLAALFVPLPTAVDDHQTHNASWLAARNAARLLPQQALDAGGLAEKLAGLRDRSALLEMATRAHAVALPGSATRVADICEEVLRG</sequence>
<comment type="caution">
    <text evidence="13">The sequence shown here is derived from an EMBL/GenBank/DDBJ whole genome shotgun (WGS) entry which is preliminary data.</text>
</comment>
<evidence type="ECO:0000256" key="8">
    <source>
        <dbReference type="ARBA" id="ARBA00023306"/>
    </source>
</evidence>
<dbReference type="Pfam" id="PF04101">
    <property type="entry name" value="Glyco_tran_28_C"/>
    <property type="match status" value="1"/>
</dbReference>
<gene>
    <name evidence="10 13" type="primary">murG</name>
    <name evidence="13" type="ORF">MU846_09535</name>
</gene>
<keyword evidence="8 10" id="KW-0131">Cell cycle</keyword>
<evidence type="ECO:0000313" key="13">
    <source>
        <dbReference type="EMBL" id="MCK0537952.1"/>
    </source>
</evidence>
<comment type="similarity">
    <text evidence="10">Belongs to the glycosyltransferase 28 family. MurG subfamily.</text>
</comment>
<dbReference type="Gene3D" id="3.40.50.2000">
    <property type="entry name" value="Glycogen Phosphorylase B"/>
    <property type="match status" value="2"/>
</dbReference>
<name>A0ABT0E7Y4_9GAMM</name>
<dbReference type="InterPro" id="IPR007235">
    <property type="entry name" value="Glyco_trans_28_C"/>
</dbReference>
<comment type="pathway">
    <text evidence="10">Cell wall biogenesis; peptidoglycan biosynthesis.</text>
</comment>
<evidence type="ECO:0000256" key="5">
    <source>
        <dbReference type="ARBA" id="ARBA00022960"/>
    </source>
</evidence>
<evidence type="ECO:0000256" key="10">
    <source>
        <dbReference type="HAMAP-Rule" id="MF_00033"/>
    </source>
</evidence>
<comment type="caution">
    <text evidence="10">Lacks conserved residue(s) required for the propagation of feature annotation.</text>
</comment>
<dbReference type="Pfam" id="PF03033">
    <property type="entry name" value="Glyco_transf_28"/>
    <property type="match status" value="1"/>
</dbReference>
<keyword evidence="5 10" id="KW-0133">Cell shape</keyword>
<evidence type="ECO:0000256" key="1">
    <source>
        <dbReference type="ARBA" id="ARBA00022475"/>
    </source>
</evidence>
<dbReference type="InterPro" id="IPR006009">
    <property type="entry name" value="GlcNAc_MurG"/>
</dbReference>
<keyword evidence="4 10" id="KW-0808">Transferase</keyword>
<evidence type="ECO:0000259" key="11">
    <source>
        <dbReference type="Pfam" id="PF03033"/>
    </source>
</evidence>
<dbReference type="GO" id="GO:0016757">
    <property type="term" value="F:glycosyltransferase activity"/>
    <property type="evidence" value="ECO:0007669"/>
    <property type="project" value="UniProtKB-KW"/>
</dbReference>
<dbReference type="SUPFAM" id="SSF53756">
    <property type="entry name" value="UDP-Glycosyltransferase/glycogen phosphorylase"/>
    <property type="match status" value="1"/>
</dbReference>
<protein>
    <recommendedName>
        <fullName evidence="10">UDP-N-acetylglucosamine--N-acetylmuramyl-(pentapeptide) pyrophosphoryl-undecaprenol N-acetylglucosamine transferase</fullName>
        <ecNumber evidence="10">2.4.1.227</ecNumber>
    </recommendedName>
    <alternativeName>
        <fullName evidence="10">Undecaprenyl-PP-MurNAc-pentapeptide-UDPGlcNAc GlcNAc transferase</fullName>
    </alternativeName>
</protein>
<organism evidence="13 14">
    <name type="scientific">Alcanivorax quisquiliarum</name>
    <dbReference type="NCBI Taxonomy" id="2933565"/>
    <lineage>
        <taxon>Bacteria</taxon>
        <taxon>Pseudomonadati</taxon>
        <taxon>Pseudomonadota</taxon>
        <taxon>Gammaproteobacteria</taxon>
        <taxon>Oceanospirillales</taxon>
        <taxon>Alcanivoracaceae</taxon>
        <taxon>Alcanivorax</taxon>
    </lineage>
</organism>
<keyword evidence="1 10" id="KW-1003">Cell membrane</keyword>
<dbReference type="PANTHER" id="PTHR21015:SF22">
    <property type="entry name" value="GLYCOSYLTRANSFERASE"/>
    <property type="match status" value="1"/>
</dbReference>
<dbReference type="CDD" id="cd03785">
    <property type="entry name" value="GT28_MurG"/>
    <property type="match status" value="1"/>
</dbReference>
<feature type="domain" description="Glycosyl transferase family 28 C-terminal" evidence="12">
    <location>
        <begin position="198"/>
        <end position="349"/>
    </location>
</feature>
<comment type="function">
    <text evidence="10">Cell wall formation. Catalyzes the transfer of a GlcNAc subunit on undecaprenyl-pyrophosphoryl-MurNAc-pentapeptide (lipid intermediate I) to form undecaprenyl-pyrophosphoryl-MurNAc-(pentapeptide)GlcNAc (lipid intermediate II).</text>
</comment>
<evidence type="ECO:0000256" key="6">
    <source>
        <dbReference type="ARBA" id="ARBA00022984"/>
    </source>
</evidence>
<reference evidence="13" key="1">
    <citation type="submission" date="2022-04" db="EMBL/GenBank/DDBJ databases">
        <title>Alcanivorax sp. CY1518 draft genome sequence.</title>
        <authorList>
            <person name="Zhao G."/>
            <person name="An M."/>
        </authorList>
    </citation>
    <scope>NUCLEOTIDE SEQUENCE</scope>
    <source>
        <strain evidence="13">CY1518</strain>
    </source>
</reference>
<proteinExistence type="inferred from homology"/>
<dbReference type="NCBIfam" id="TIGR01133">
    <property type="entry name" value="murG"/>
    <property type="match status" value="1"/>
</dbReference>
<keyword evidence="9 10" id="KW-0961">Cell wall biogenesis/degradation</keyword>
<dbReference type="Proteomes" id="UP001165524">
    <property type="component" value="Unassembled WGS sequence"/>
</dbReference>
<keyword evidence="3 10" id="KW-0328">Glycosyltransferase</keyword>
<evidence type="ECO:0000256" key="9">
    <source>
        <dbReference type="ARBA" id="ARBA00023316"/>
    </source>
</evidence>
<feature type="domain" description="Glycosyltransferase family 28 N-terminal" evidence="11">
    <location>
        <begin position="20"/>
        <end position="156"/>
    </location>
</feature>
<evidence type="ECO:0000256" key="4">
    <source>
        <dbReference type="ARBA" id="ARBA00022679"/>
    </source>
</evidence>
<feature type="binding site" evidence="10">
    <location>
        <position position="204"/>
    </location>
    <ligand>
        <name>UDP-N-acetyl-alpha-D-glucosamine</name>
        <dbReference type="ChEBI" id="CHEBI:57705"/>
    </ligand>
</feature>
<keyword evidence="6 10" id="KW-0573">Peptidoglycan synthesis</keyword>
<comment type="subcellular location">
    <subcellularLocation>
        <location evidence="10">Cell membrane</location>
        <topology evidence="10">Peripheral membrane protein</topology>
        <orientation evidence="10">Cytoplasmic side</orientation>
    </subcellularLocation>
</comment>
<accession>A0ABT0E7Y4</accession>
<feature type="binding site" evidence="10">
    <location>
        <begin position="27"/>
        <end position="29"/>
    </location>
    <ligand>
        <name>UDP-N-acetyl-alpha-D-glucosamine</name>
        <dbReference type="ChEBI" id="CHEBI:57705"/>
    </ligand>
</feature>
<feature type="binding site" evidence="10">
    <location>
        <position position="176"/>
    </location>
    <ligand>
        <name>UDP-N-acetyl-alpha-D-glucosamine</name>
        <dbReference type="ChEBI" id="CHEBI:57705"/>
    </ligand>
</feature>
<dbReference type="EC" id="2.4.1.227" evidence="10"/>
<evidence type="ECO:0000313" key="14">
    <source>
        <dbReference type="Proteomes" id="UP001165524"/>
    </source>
</evidence>
<dbReference type="RefSeq" id="WP_246952066.1">
    <property type="nucleotide sequence ID" value="NZ_JALKII010000005.1"/>
</dbReference>
<evidence type="ECO:0000256" key="7">
    <source>
        <dbReference type="ARBA" id="ARBA00023136"/>
    </source>
</evidence>
<feature type="binding site" evidence="10">
    <location>
        <position position="303"/>
    </location>
    <ligand>
        <name>UDP-N-acetyl-alpha-D-glucosamine</name>
        <dbReference type="ChEBI" id="CHEBI:57705"/>
    </ligand>
</feature>